<evidence type="ECO:0000313" key="1">
    <source>
        <dbReference type="Proteomes" id="UP000694866"/>
    </source>
</evidence>
<organism evidence="1 2">
    <name type="scientific">Fopius arisanus</name>
    <dbReference type="NCBI Taxonomy" id="64838"/>
    <lineage>
        <taxon>Eukaryota</taxon>
        <taxon>Metazoa</taxon>
        <taxon>Ecdysozoa</taxon>
        <taxon>Arthropoda</taxon>
        <taxon>Hexapoda</taxon>
        <taxon>Insecta</taxon>
        <taxon>Pterygota</taxon>
        <taxon>Neoptera</taxon>
        <taxon>Endopterygota</taxon>
        <taxon>Hymenoptera</taxon>
        <taxon>Apocrita</taxon>
        <taxon>Ichneumonoidea</taxon>
        <taxon>Braconidae</taxon>
        <taxon>Opiinae</taxon>
        <taxon>Fopius</taxon>
    </lineage>
</organism>
<dbReference type="Proteomes" id="UP000694866">
    <property type="component" value="Unplaced"/>
</dbReference>
<dbReference type="RefSeq" id="XP_011314646.1">
    <property type="nucleotide sequence ID" value="XM_011316344.1"/>
</dbReference>
<dbReference type="AlphaFoldDB" id="A0A9R1TTG9"/>
<evidence type="ECO:0000313" key="2">
    <source>
        <dbReference type="RefSeq" id="XP_011314646.1"/>
    </source>
</evidence>
<name>A0A9R1TTG9_9HYME</name>
<dbReference type="GeneID" id="105273736"/>
<accession>A0A9R1TTG9</accession>
<keyword evidence="1" id="KW-1185">Reference proteome</keyword>
<dbReference type="OrthoDB" id="7551505at2759"/>
<proteinExistence type="predicted"/>
<sequence length="145" mass="16745">MSEEKFASIKAKRLKDVFRDETDIIQTEWMIDYTVTNILKKIKLNDNTVEIIDWAESLGPLEQTGLHEFVFQCILKNDENQKIKFIAFNDDARRLYPFFRQDYVADRRTADGELGQVKGWKHRGMGLALAGPAALTVSVSYKERA</sequence>
<reference evidence="2" key="1">
    <citation type="submission" date="2025-08" db="UniProtKB">
        <authorList>
            <consortium name="RefSeq"/>
        </authorList>
    </citation>
    <scope>IDENTIFICATION</scope>
    <source>
        <strain evidence="2">USDA-PBARC FA_bdor</strain>
        <tissue evidence="2">Whole organism</tissue>
    </source>
</reference>
<protein>
    <submittedName>
        <fullName evidence="2">Uncharacterized protein</fullName>
    </submittedName>
</protein>
<gene>
    <name evidence="2" type="primary">LOC105273736</name>
</gene>
<dbReference type="KEGG" id="fas:105273736"/>